<feature type="signal peptide" evidence="1">
    <location>
        <begin position="1"/>
        <end position="26"/>
    </location>
</feature>
<feature type="chain" id="PRO_5045588805" description="DUF3558 domain-containing protein" evidence="1">
    <location>
        <begin position="27"/>
        <end position="185"/>
    </location>
</feature>
<comment type="caution">
    <text evidence="2">The sequence shown here is derived from an EMBL/GenBank/DDBJ whole genome shotgun (WGS) entry which is preliminary data.</text>
</comment>
<proteinExistence type="predicted"/>
<evidence type="ECO:0008006" key="4">
    <source>
        <dbReference type="Google" id="ProtNLM"/>
    </source>
</evidence>
<gene>
    <name evidence="2" type="ORF">GCM10009850_068750</name>
</gene>
<dbReference type="PROSITE" id="PS51257">
    <property type="entry name" value="PROKAR_LIPOPROTEIN"/>
    <property type="match status" value="1"/>
</dbReference>
<dbReference type="EMBL" id="BAAAQX010000020">
    <property type="protein sequence ID" value="GAA2211416.1"/>
    <property type="molecule type" value="Genomic_DNA"/>
</dbReference>
<reference evidence="3" key="1">
    <citation type="journal article" date="2019" name="Int. J. Syst. Evol. Microbiol.">
        <title>The Global Catalogue of Microorganisms (GCM) 10K type strain sequencing project: providing services to taxonomists for standard genome sequencing and annotation.</title>
        <authorList>
            <consortium name="The Broad Institute Genomics Platform"/>
            <consortium name="The Broad Institute Genome Sequencing Center for Infectious Disease"/>
            <person name="Wu L."/>
            <person name="Ma J."/>
        </authorList>
    </citation>
    <scope>NUCLEOTIDE SEQUENCE [LARGE SCALE GENOMIC DNA]</scope>
    <source>
        <strain evidence="3">JCM 16114</strain>
    </source>
</reference>
<keyword evidence="3" id="KW-1185">Reference proteome</keyword>
<name>A0ABP5PJV3_9ACTN</name>
<protein>
    <recommendedName>
        <fullName evidence="4">DUF3558 domain-containing protein</fullName>
    </recommendedName>
</protein>
<evidence type="ECO:0000313" key="3">
    <source>
        <dbReference type="Proteomes" id="UP001499843"/>
    </source>
</evidence>
<accession>A0ABP5PJV3</accession>
<evidence type="ECO:0000256" key="1">
    <source>
        <dbReference type="SAM" id="SignalP"/>
    </source>
</evidence>
<organism evidence="2 3">
    <name type="scientific">Nonomuraea monospora</name>
    <dbReference type="NCBI Taxonomy" id="568818"/>
    <lineage>
        <taxon>Bacteria</taxon>
        <taxon>Bacillati</taxon>
        <taxon>Actinomycetota</taxon>
        <taxon>Actinomycetes</taxon>
        <taxon>Streptosporangiales</taxon>
        <taxon>Streptosporangiaceae</taxon>
        <taxon>Nonomuraea</taxon>
    </lineage>
</organism>
<evidence type="ECO:0000313" key="2">
    <source>
        <dbReference type="EMBL" id="GAA2211416.1"/>
    </source>
</evidence>
<keyword evidence="1" id="KW-0732">Signal</keyword>
<dbReference type="Proteomes" id="UP001499843">
    <property type="component" value="Unassembled WGS sequence"/>
</dbReference>
<sequence length="185" mass="19321">MRNRSAPALLAVILISVAGCSSPPPADRRPLGSVTTPPVECGLISNQAIGRAIGLSDFYASGSTSANDFSHCVVSKSPSIRDKASMTVELQDPFPSTLQSLENGKARDRGVALPSGVGPGYSAAIKDTDGNIVGAKAFAWTQDGTKMLAIQIVKGAPGRDHQADAVEFVRQLRPLLLTSAPQQPR</sequence>